<accession>A0A7D5LAL1</accession>
<dbReference type="GO" id="GO:0016887">
    <property type="term" value="F:ATP hydrolysis activity"/>
    <property type="evidence" value="ECO:0007669"/>
    <property type="project" value="InterPro"/>
</dbReference>
<organism evidence="4 5">
    <name type="scientific">Halorarum salinum</name>
    <dbReference type="NCBI Taxonomy" id="2743089"/>
    <lineage>
        <taxon>Archaea</taxon>
        <taxon>Methanobacteriati</taxon>
        <taxon>Methanobacteriota</taxon>
        <taxon>Stenosarchaea group</taxon>
        <taxon>Halobacteria</taxon>
        <taxon>Halobacteriales</taxon>
        <taxon>Haloferacaceae</taxon>
        <taxon>Halorarum</taxon>
    </lineage>
</organism>
<dbReference type="SUPFAM" id="SSF52540">
    <property type="entry name" value="P-loop containing nucleoside triphosphate hydrolases"/>
    <property type="match status" value="1"/>
</dbReference>
<dbReference type="Proteomes" id="UP000509626">
    <property type="component" value="Chromosome"/>
</dbReference>
<proteinExistence type="predicted"/>
<evidence type="ECO:0000256" key="2">
    <source>
        <dbReference type="SAM" id="MobiDB-lite"/>
    </source>
</evidence>
<name>A0A7D5LAL1_9EURY</name>
<dbReference type="PANTHER" id="PTHR32182">
    <property type="entry name" value="DNA REPLICATION AND REPAIR PROTEIN RECF"/>
    <property type="match status" value="1"/>
</dbReference>
<sequence>MELQTLKIQNFRGIKDEYTFEPDCGNAIIVGPNGSGKSSVLEAINYLLTNNIRQLDRPGMGSVNKDEIIRNVNADGDCVVSATFNDESADDSVDVQRSVDDSRLDPPQEDLPDSLLHIIETAQQGQHILTRDDLLDLIITQPKSRRQVLSELLNLPDIDDRRLSLQRTRRNLEGELEDAKAKRENTFERLQELADSNTDEEHELRKALLEEINGLRESFGGDPIETIDPESVRDDVESPLETLSAQALRRERPQVELQNFVAWLDRLEEELPTELERVNSLLEECRERESADVSAKRLELLELGEDVIPPDADVCPLCQQDWDEKMPLHEDVRRRREELREFQSVLNHLDELQQDIVNRLEEGLDHLTYLVKELDEDEYPEVEELEKFERRVEESLDSLRGGLIHDRSFHRLELPICEPEAPKIDIEDKRIVRASNSLQSRTEELDDLSEAEEEYERIDTIAKRWQEYEELDEEVDRLRSLLSDVETAERAFIESRCEVIGAIYEDITDRVESYYCSIHPDEDGTEASIEVTDTGADLKKEFYDAGEYPPHSVFSEGHLDSLGLCLHLALTDYLQHDEKSLLLLDDVVMSVDQDHRLQIARTIAEEFADEYQIIITTHDELWAEQLRSQGALYGGSKVHLREWSIDDGVKESRSYIDVYEQWETVEEAMADDEMERAAHELRYATERMLQQTCMSIGGKVEYDPSGTYRLSDFRDAVSGRLNTLTGRAKDNLNLHADDEEEMWERVDDLDSEFGKVLNDVGQQLNKVNRRVHWSPGKWLTLSLDEFEEVYEAHKKAYDLLYCDECGSSIRYEEFDGYCELRCNCRNHYDLRWN</sequence>
<feature type="region of interest" description="Disordered" evidence="2">
    <location>
        <begin position="219"/>
        <end position="238"/>
    </location>
</feature>
<feature type="coiled-coil region" evidence="1">
    <location>
        <begin position="162"/>
        <end position="210"/>
    </location>
</feature>
<dbReference type="GeneID" id="56037677"/>
<dbReference type="PANTHER" id="PTHR32182:SF0">
    <property type="entry name" value="DNA REPLICATION AND REPAIR PROTEIN RECF"/>
    <property type="match status" value="1"/>
</dbReference>
<dbReference type="Gene3D" id="3.40.50.300">
    <property type="entry name" value="P-loop containing nucleotide triphosphate hydrolases"/>
    <property type="match status" value="2"/>
</dbReference>
<evidence type="ECO:0000256" key="1">
    <source>
        <dbReference type="SAM" id="Coils"/>
    </source>
</evidence>
<gene>
    <name evidence="4" type="ORF">HUG12_09420</name>
</gene>
<dbReference type="EMBL" id="CP058579">
    <property type="protein sequence ID" value="QLG61927.1"/>
    <property type="molecule type" value="Genomic_DNA"/>
</dbReference>
<keyword evidence="1" id="KW-0175">Coiled coil</keyword>
<evidence type="ECO:0000313" key="4">
    <source>
        <dbReference type="EMBL" id="QLG61927.1"/>
    </source>
</evidence>
<dbReference type="OrthoDB" id="25344at2157"/>
<dbReference type="InterPro" id="IPR038729">
    <property type="entry name" value="Rad50/SbcC_AAA"/>
</dbReference>
<protein>
    <submittedName>
        <fullName evidence="4">AAA family ATPase</fullName>
    </submittedName>
</protein>
<dbReference type="GO" id="GO:0000731">
    <property type="term" value="P:DNA synthesis involved in DNA repair"/>
    <property type="evidence" value="ECO:0007669"/>
    <property type="project" value="TreeGrafter"/>
</dbReference>
<dbReference type="GO" id="GO:0006302">
    <property type="term" value="P:double-strand break repair"/>
    <property type="evidence" value="ECO:0007669"/>
    <property type="project" value="InterPro"/>
</dbReference>
<dbReference type="RefSeq" id="WP_179268512.1">
    <property type="nucleotide sequence ID" value="NZ_CP058579.1"/>
</dbReference>
<dbReference type="InterPro" id="IPR027417">
    <property type="entry name" value="P-loop_NTPase"/>
</dbReference>
<evidence type="ECO:0000313" key="5">
    <source>
        <dbReference type="Proteomes" id="UP000509626"/>
    </source>
</evidence>
<dbReference type="Pfam" id="PF13476">
    <property type="entry name" value="AAA_23"/>
    <property type="match status" value="1"/>
</dbReference>
<reference evidence="4 5" key="1">
    <citation type="submission" date="2020-06" db="EMBL/GenBank/DDBJ databases">
        <title>NJ-3-1, isolated from saline soil.</title>
        <authorList>
            <person name="Cui H.L."/>
            <person name="Shi X."/>
        </authorList>
    </citation>
    <scope>NUCLEOTIDE SEQUENCE [LARGE SCALE GENOMIC DNA]</scope>
    <source>
        <strain evidence="4 5">NJ-3-1</strain>
    </source>
</reference>
<dbReference type="AlphaFoldDB" id="A0A7D5LAL1"/>
<keyword evidence="5" id="KW-1185">Reference proteome</keyword>
<feature type="region of interest" description="Disordered" evidence="2">
    <location>
        <begin position="89"/>
        <end position="110"/>
    </location>
</feature>
<dbReference type="CDD" id="cd00267">
    <property type="entry name" value="ABC_ATPase"/>
    <property type="match status" value="1"/>
</dbReference>
<feature type="coiled-coil region" evidence="1">
    <location>
        <begin position="438"/>
        <end position="491"/>
    </location>
</feature>
<evidence type="ECO:0000259" key="3">
    <source>
        <dbReference type="Pfam" id="PF13476"/>
    </source>
</evidence>
<dbReference type="KEGG" id="halu:HUG12_09420"/>
<feature type="compositionally biased region" description="Basic and acidic residues" evidence="2">
    <location>
        <begin position="97"/>
        <end position="106"/>
    </location>
</feature>
<feature type="domain" description="Rad50/SbcC-type AAA" evidence="3">
    <location>
        <begin position="6"/>
        <end position="216"/>
    </location>
</feature>